<dbReference type="Pfam" id="PF00814">
    <property type="entry name" value="TsaD"/>
    <property type="match status" value="1"/>
</dbReference>
<dbReference type="InterPro" id="IPR022496">
    <property type="entry name" value="T6A_TsaB"/>
</dbReference>
<proteinExistence type="predicted"/>
<dbReference type="InterPro" id="IPR043129">
    <property type="entry name" value="ATPase_NBD"/>
</dbReference>
<keyword evidence="2" id="KW-0808">Transferase</keyword>
<dbReference type="GO" id="GO:0016740">
    <property type="term" value="F:transferase activity"/>
    <property type="evidence" value="ECO:0007669"/>
    <property type="project" value="UniProtKB-KW"/>
</dbReference>
<dbReference type="OrthoDB" id="9784166at2"/>
<accession>A0A3M9NE87</accession>
<evidence type="ECO:0000313" key="3">
    <source>
        <dbReference type="Proteomes" id="UP000267223"/>
    </source>
</evidence>
<gene>
    <name evidence="2" type="primary">tsaB</name>
    <name evidence="2" type="ORF">EFY79_12470</name>
</gene>
<dbReference type="EMBL" id="RJJR01000009">
    <property type="protein sequence ID" value="RNI35765.1"/>
    <property type="molecule type" value="Genomic_DNA"/>
</dbReference>
<dbReference type="InterPro" id="IPR000905">
    <property type="entry name" value="Gcp-like_dom"/>
</dbReference>
<dbReference type="CDD" id="cd24032">
    <property type="entry name" value="ASKHA_NBD_TsaB"/>
    <property type="match status" value="1"/>
</dbReference>
<dbReference type="GO" id="GO:0002949">
    <property type="term" value="P:tRNA threonylcarbamoyladenosine modification"/>
    <property type="evidence" value="ECO:0007669"/>
    <property type="project" value="InterPro"/>
</dbReference>
<dbReference type="Gene3D" id="3.30.420.40">
    <property type="match status" value="2"/>
</dbReference>
<name>A0A3M9NE87_9BACT</name>
<dbReference type="NCBIfam" id="TIGR03725">
    <property type="entry name" value="T6A_YeaZ"/>
    <property type="match status" value="1"/>
</dbReference>
<dbReference type="AlphaFoldDB" id="A0A3M9NE87"/>
<dbReference type="SUPFAM" id="SSF53067">
    <property type="entry name" value="Actin-like ATPase domain"/>
    <property type="match status" value="2"/>
</dbReference>
<keyword evidence="3" id="KW-1185">Reference proteome</keyword>
<feature type="domain" description="Gcp-like" evidence="1">
    <location>
        <begin position="31"/>
        <end position="163"/>
    </location>
</feature>
<organism evidence="2 3">
    <name type="scientific">Hanamia caeni</name>
    <dbReference type="NCBI Taxonomy" id="2294116"/>
    <lineage>
        <taxon>Bacteria</taxon>
        <taxon>Pseudomonadati</taxon>
        <taxon>Bacteroidota</taxon>
        <taxon>Chitinophagia</taxon>
        <taxon>Chitinophagales</taxon>
        <taxon>Chitinophagaceae</taxon>
        <taxon>Hanamia</taxon>
    </lineage>
</organism>
<sequence length="228" mass="25525">MNYILNIHTTENKAIVNICDEDHVLSAMENETQNQHAGFLHLSIQKLLQETNIPVSSLKSIGVTGGPGSYTGIRIGLATTKGLCYALGIPMMMYNALELMTFSAIRQHGDNEKALFCPMIDARRMEVYSAVYDYNLAEITPPSALILNEHSFENIAKNSPLFYFGSGAKKFNEIAENSYLNLHWILSDITSEALAAFGWNKFKKNAFENIINAKPLYVKDFYTKAKIV</sequence>
<evidence type="ECO:0000259" key="1">
    <source>
        <dbReference type="Pfam" id="PF00814"/>
    </source>
</evidence>
<dbReference type="RefSeq" id="WP_123121045.1">
    <property type="nucleotide sequence ID" value="NZ_RJJR01000009.1"/>
</dbReference>
<comment type="caution">
    <text evidence="2">The sequence shown here is derived from an EMBL/GenBank/DDBJ whole genome shotgun (WGS) entry which is preliminary data.</text>
</comment>
<protein>
    <submittedName>
        <fullName evidence="2">tRNA (Adenosine(37)-N6)-threonylcarbamoyltransferase complex dimerization subunit type 1 TsaB</fullName>
    </submittedName>
</protein>
<evidence type="ECO:0000313" key="2">
    <source>
        <dbReference type="EMBL" id="RNI35765.1"/>
    </source>
</evidence>
<reference evidence="2 3" key="1">
    <citation type="submission" date="2018-11" db="EMBL/GenBank/DDBJ databases">
        <title>Draft genome sequence of Ferruginibacter sp. BO-59.</title>
        <authorList>
            <person name="Im W.T."/>
        </authorList>
    </citation>
    <scope>NUCLEOTIDE SEQUENCE [LARGE SCALE GENOMIC DNA]</scope>
    <source>
        <strain evidence="2 3">BO-59</strain>
    </source>
</reference>
<dbReference type="Proteomes" id="UP000267223">
    <property type="component" value="Unassembled WGS sequence"/>
</dbReference>